<protein>
    <submittedName>
        <fullName evidence="1">Uncharacterized protein</fullName>
    </submittedName>
</protein>
<accession>A0ACC0MN09</accession>
<gene>
    <name evidence="1" type="ORF">RHMOL_Rhmol08G0102500</name>
</gene>
<keyword evidence="2" id="KW-1185">Reference proteome</keyword>
<comment type="caution">
    <text evidence="1">The sequence shown here is derived from an EMBL/GenBank/DDBJ whole genome shotgun (WGS) entry which is preliminary data.</text>
</comment>
<reference evidence="1" key="1">
    <citation type="submission" date="2022-02" db="EMBL/GenBank/DDBJ databases">
        <title>Plant Genome Project.</title>
        <authorList>
            <person name="Zhang R.-G."/>
        </authorList>
    </citation>
    <scope>NUCLEOTIDE SEQUENCE</scope>
    <source>
        <strain evidence="1">AT1</strain>
    </source>
</reference>
<evidence type="ECO:0000313" key="2">
    <source>
        <dbReference type="Proteomes" id="UP001062846"/>
    </source>
</evidence>
<sequence>MFETISRISYTDSSRLSFNAHYLVIFIAPCAEVKKKKKKKKIEEFMDSPMPWPSELGMEDPIFTDHFDIMEYFDEELAAALGYDFQNSLSSESNSSSSTLFNNIPNSSSTTNLLCASPTLEALESPNSKHHKPNTWPTNSNTNNDSTAASILDQQPSVFSSGCILSFGNSGPTENPKIPPGALNSEDEEVVAAGMLLSNKSSQGAKKSGSSNPRPASQTYDHIIAERKRREQLSQLFVALSAIVPGLKKMDKTSVLGEAVKYLKQLQDRVKTLEEQSARQTIESVVLVNKSQLLVEDEAAVDENFVSGSSEPLPQIEARVCNRSVLLRIHCEKHKGVLAKIFGEMERLNLAIVNTSVARFGGLALDITIIAEMEAESCVTVKDLVRSLRPALQPFM</sequence>
<proteinExistence type="predicted"/>
<dbReference type="Proteomes" id="UP001062846">
    <property type="component" value="Chromosome 8"/>
</dbReference>
<evidence type="ECO:0000313" key="1">
    <source>
        <dbReference type="EMBL" id="KAI8541971.1"/>
    </source>
</evidence>
<organism evidence="1 2">
    <name type="scientific">Rhododendron molle</name>
    <name type="common">Chinese azalea</name>
    <name type="synonym">Azalea mollis</name>
    <dbReference type="NCBI Taxonomy" id="49168"/>
    <lineage>
        <taxon>Eukaryota</taxon>
        <taxon>Viridiplantae</taxon>
        <taxon>Streptophyta</taxon>
        <taxon>Embryophyta</taxon>
        <taxon>Tracheophyta</taxon>
        <taxon>Spermatophyta</taxon>
        <taxon>Magnoliopsida</taxon>
        <taxon>eudicotyledons</taxon>
        <taxon>Gunneridae</taxon>
        <taxon>Pentapetalae</taxon>
        <taxon>asterids</taxon>
        <taxon>Ericales</taxon>
        <taxon>Ericaceae</taxon>
        <taxon>Ericoideae</taxon>
        <taxon>Rhodoreae</taxon>
        <taxon>Rhododendron</taxon>
    </lineage>
</organism>
<name>A0ACC0MN09_RHOML</name>
<dbReference type="EMBL" id="CM046395">
    <property type="protein sequence ID" value="KAI8541971.1"/>
    <property type="molecule type" value="Genomic_DNA"/>
</dbReference>